<dbReference type="STRING" id="6669.E9GLM6"/>
<evidence type="ECO:0000313" key="6">
    <source>
        <dbReference type="EMBL" id="EFX79663.1"/>
    </source>
</evidence>
<dbReference type="PANTHER" id="PTHR24252:SF7">
    <property type="entry name" value="HYALIN"/>
    <property type="match status" value="1"/>
</dbReference>
<dbReference type="KEGG" id="dpx:DAPPUDRAFT_244719"/>
<dbReference type="Proteomes" id="UP000000305">
    <property type="component" value="Unassembled WGS sequence"/>
</dbReference>
<feature type="signal peptide" evidence="4">
    <location>
        <begin position="1"/>
        <end position="28"/>
    </location>
</feature>
<dbReference type="Pfam" id="PF00089">
    <property type="entry name" value="Trypsin"/>
    <property type="match status" value="1"/>
</dbReference>
<feature type="region of interest" description="Disordered" evidence="3">
    <location>
        <begin position="122"/>
        <end position="141"/>
    </location>
</feature>
<dbReference type="PROSITE" id="PS50240">
    <property type="entry name" value="TRYPSIN_DOM"/>
    <property type="match status" value="1"/>
</dbReference>
<accession>E9GLM6</accession>
<dbReference type="SUPFAM" id="SSF50494">
    <property type="entry name" value="Trypsin-like serine proteases"/>
    <property type="match status" value="1"/>
</dbReference>
<dbReference type="PANTHER" id="PTHR24252">
    <property type="entry name" value="ACROSIN-RELATED"/>
    <property type="match status" value="1"/>
</dbReference>
<evidence type="ECO:0000256" key="3">
    <source>
        <dbReference type="SAM" id="MobiDB-lite"/>
    </source>
</evidence>
<gene>
    <name evidence="6" type="ORF">DAPPUDRAFT_244719</name>
</gene>
<dbReference type="SMART" id="SM00020">
    <property type="entry name" value="Tryp_SPc"/>
    <property type="match status" value="1"/>
</dbReference>
<evidence type="ECO:0000256" key="4">
    <source>
        <dbReference type="SAM" id="SignalP"/>
    </source>
</evidence>
<sequence>MARLPQHLAVFFLAVVHLLLFSICPVSSFVYRTKDAIVIEVSRGRDLIEQQWTSLASSAFANPELIPMMDDVNPYPSDMDHQRQPDPSLSRPYPLVDPTTNNFPDVEDAITFQTVKQTIACGVGPPSPPQRSQSSSSNATERIVGGTNAMPNSWPFIVGLRFGGGSVGCGGSIISPTRILTAAHCVNELSVFEISTMTVSLGMHTQGNLPDTVNDAQQTRRVTRVAYHASYNAKTSFYDIAVLTIDPPINYSKAISPVCLPAASSAVDQFLDLDAAIMGWGHLKFEGTSPNTLKQASQKIISNAKCSKQYKGTSEILSQQLCASAPGKDTCQGDSGGPMVVQLNKQASTAWTQVGVTSFSIECANPTK</sequence>
<keyword evidence="4" id="KW-0732">Signal</keyword>
<dbReference type="InterPro" id="IPR033116">
    <property type="entry name" value="TRYPSIN_SER"/>
</dbReference>
<dbReference type="GO" id="GO:0005615">
    <property type="term" value="C:extracellular space"/>
    <property type="evidence" value="ECO:0000318"/>
    <property type="project" value="GO_Central"/>
</dbReference>
<feature type="domain" description="Peptidase S1" evidence="5">
    <location>
        <begin position="143"/>
        <end position="368"/>
    </location>
</feature>
<evidence type="ECO:0000259" key="5">
    <source>
        <dbReference type="PROSITE" id="PS50240"/>
    </source>
</evidence>
<dbReference type="OMA" id="HCINDIR"/>
<dbReference type="PRINTS" id="PR00722">
    <property type="entry name" value="CHYMOTRYPSIN"/>
</dbReference>
<keyword evidence="2" id="KW-0720">Serine protease</keyword>
<dbReference type="eggNOG" id="KOG3627">
    <property type="taxonomic scope" value="Eukaryota"/>
</dbReference>
<protein>
    <recommendedName>
        <fullName evidence="5">Peptidase S1 domain-containing protein</fullName>
    </recommendedName>
</protein>
<dbReference type="HOGENOM" id="CLU_006842_9_0_1"/>
<dbReference type="GO" id="GO:0004252">
    <property type="term" value="F:serine-type endopeptidase activity"/>
    <property type="evidence" value="ECO:0007669"/>
    <property type="project" value="InterPro"/>
</dbReference>
<proteinExistence type="predicted"/>
<keyword evidence="1" id="KW-1015">Disulfide bond</keyword>
<dbReference type="CDD" id="cd00190">
    <property type="entry name" value="Tryp_SPc"/>
    <property type="match status" value="1"/>
</dbReference>
<dbReference type="PROSITE" id="PS00135">
    <property type="entry name" value="TRYPSIN_SER"/>
    <property type="match status" value="1"/>
</dbReference>
<dbReference type="EMBL" id="GL732551">
    <property type="protein sequence ID" value="EFX79663.1"/>
    <property type="molecule type" value="Genomic_DNA"/>
</dbReference>
<dbReference type="FunFam" id="2.40.10.10:FF:000068">
    <property type="entry name" value="transmembrane protease serine 2"/>
    <property type="match status" value="1"/>
</dbReference>
<dbReference type="InterPro" id="IPR009003">
    <property type="entry name" value="Peptidase_S1_PA"/>
</dbReference>
<evidence type="ECO:0000313" key="7">
    <source>
        <dbReference type="Proteomes" id="UP000000305"/>
    </source>
</evidence>
<dbReference type="InterPro" id="IPR018114">
    <property type="entry name" value="TRYPSIN_HIS"/>
</dbReference>
<reference evidence="6 7" key="1">
    <citation type="journal article" date="2011" name="Science">
        <title>The ecoresponsive genome of Daphnia pulex.</title>
        <authorList>
            <person name="Colbourne J.K."/>
            <person name="Pfrender M.E."/>
            <person name="Gilbert D."/>
            <person name="Thomas W.K."/>
            <person name="Tucker A."/>
            <person name="Oakley T.H."/>
            <person name="Tokishita S."/>
            <person name="Aerts A."/>
            <person name="Arnold G.J."/>
            <person name="Basu M.K."/>
            <person name="Bauer D.J."/>
            <person name="Caceres C.E."/>
            <person name="Carmel L."/>
            <person name="Casola C."/>
            <person name="Choi J.H."/>
            <person name="Detter J.C."/>
            <person name="Dong Q."/>
            <person name="Dusheyko S."/>
            <person name="Eads B.D."/>
            <person name="Frohlich T."/>
            <person name="Geiler-Samerotte K.A."/>
            <person name="Gerlach D."/>
            <person name="Hatcher P."/>
            <person name="Jogdeo S."/>
            <person name="Krijgsveld J."/>
            <person name="Kriventseva E.V."/>
            <person name="Kultz D."/>
            <person name="Laforsch C."/>
            <person name="Lindquist E."/>
            <person name="Lopez J."/>
            <person name="Manak J.R."/>
            <person name="Muller J."/>
            <person name="Pangilinan J."/>
            <person name="Patwardhan R.P."/>
            <person name="Pitluck S."/>
            <person name="Pritham E.J."/>
            <person name="Rechtsteiner A."/>
            <person name="Rho M."/>
            <person name="Rogozin I.B."/>
            <person name="Sakarya O."/>
            <person name="Salamov A."/>
            <person name="Schaack S."/>
            <person name="Shapiro H."/>
            <person name="Shiga Y."/>
            <person name="Skalitzky C."/>
            <person name="Smith Z."/>
            <person name="Souvorov A."/>
            <person name="Sung W."/>
            <person name="Tang Z."/>
            <person name="Tsuchiya D."/>
            <person name="Tu H."/>
            <person name="Vos H."/>
            <person name="Wang M."/>
            <person name="Wolf Y.I."/>
            <person name="Yamagata H."/>
            <person name="Yamada T."/>
            <person name="Ye Y."/>
            <person name="Shaw J.R."/>
            <person name="Andrews J."/>
            <person name="Crease T.J."/>
            <person name="Tang H."/>
            <person name="Lucas S.M."/>
            <person name="Robertson H.M."/>
            <person name="Bork P."/>
            <person name="Koonin E.V."/>
            <person name="Zdobnov E.M."/>
            <person name="Grigoriev I.V."/>
            <person name="Lynch M."/>
            <person name="Boore J.L."/>
        </authorList>
    </citation>
    <scope>NUCLEOTIDE SEQUENCE [LARGE SCALE GENOMIC DNA]</scope>
</reference>
<dbReference type="InterPro" id="IPR001254">
    <property type="entry name" value="Trypsin_dom"/>
</dbReference>
<keyword evidence="7" id="KW-1185">Reference proteome</keyword>
<dbReference type="PROSITE" id="PS00134">
    <property type="entry name" value="TRYPSIN_HIS"/>
    <property type="match status" value="1"/>
</dbReference>
<keyword evidence="2" id="KW-0645">Protease</keyword>
<dbReference type="Gene3D" id="2.40.10.10">
    <property type="entry name" value="Trypsin-like serine proteases"/>
    <property type="match status" value="1"/>
</dbReference>
<dbReference type="OrthoDB" id="8440449at2759"/>
<dbReference type="InterPro" id="IPR001314">
    <property type="entry name" value="Peptidase_S1A"/>
</dbReference>
<organism evidence="6 7">
    <name type="scientific">Daphnia pulex</name>
    <name type="common">Water flea</name>
    <dbReference type="NCBI Taxonomy" id="6669"/>
    <lineage>
        <taxon>Eukaryota</taxon>
        <taxon>Metazoa</taxon>
        <taxon>Ecdysozoa</taxon>
        <taxon>Arthropoda</taxon>
        <taxon>Crustacea</taxon>
        <taxon>Branchiopoda</taxon>
        <taxon>Diplostraca</taxon>
        <taxon>Cladocera</taxon>
        <taxon>Anomopoda</taxon>
        <taxon>Daphniidae</taxon>
        <taxon>Daphnia</taxon>
    </lineage>
</organism>
<keyword evidence="2" id="KW-0378">Hydrolase</keyword>
<dbReference type="GO" id="GO:0006508">
    <property type="term" value="P:proteolysis"/>
    <property type="evidence" value="ECO:0007669"/>
    <property type="project" value="UniProtKB-KW"/>
</dbReference>
<dbReference type="AlphaFoldDB" id="E9GLM6"/>
<name>E9GLM6_DAPPU</name>
<dbReference type="InterPro" id="IPR043504">
    <property type="entry name" value="Peptidase_S1_PA_chymotrypsin"/>
</dbReference>
<feature type="region of interest" description="Disordered" evidence="3">
    <location>
        <begin position="71"/>
        <end position="93"/>
    </location>
</feature>
<dbReference type="GO" id="GO:0045087">
    <property type="term" value="P:innate immune response"/>
    <property type="evidence" value="ECO:0000318"/>
    <property type="project" value="GO_Central"/>
</dbReference>
<feature type="chain" id="PRO_5003237193" description="Peptidase S1 domain-containing protein" evidence="4">
    <location>
        <begin position="29"/>
        <end position="368"/>
    </location>
</feature>
<dbReference type="InParanoid" id="E9GLM6"/>
<evidence type="ECO:0000256" key="2">
    <source>
        <dbReference type="RuleBase" id="RU363034"/>
    </source>
</evidence>
<evidence type="ECO:0000256" key="1">
    <source>
        <dbReference type="ARBA" id="ARBA00023157"/>
    </source>
</evidence>